<organism evidence="8 9">
    <name type="scientific">Ostreococcus tauri</name>
    <name type="common">Marine green alga</name>
    <dbReference type="NCBI Taxonomy" id="70448"/>
    <lineage>
        <taxon>Eukaryota</taxon>
        <taxon>Viridiplantae</taxon>
        <taxon>Chlorophyta</taxon>
        <taxon>Mamiellophyceae</taxon>
        <taxon>Mamiellales</taxon>
        <taxon>Bathycoccaceae</taxon>
        <taxon>Ostreococcus</taxon>
    </lineage>
</organism>
<dbReference type="STRING" id="70448.A0A090MB74"/>
<evidence type="ECO:0000256" key="3">
    <source>
        <dbReference type="ARBA" id="ARBA00015817"/>
    </source>
</evidence>
<feature type="compositionally biased region" description="Basic and acidic residues" evidence="6">
    <location>
        <begin position="1"/>
        <end position="13"/>
    </location>
</feature>
<keyword evidence="4" id="KW-0343">GTPase activation</keyword>
<comment type="caution">
    <text evidence="8">The sequence shown here is derived from an EMBL/GenBank/DDBJ whole genome shotgun (WGS) entry which is preliminary data.</text>
</comment>
<dbReference type="RefSeq" id="XP_003082456.2">
    <property type="nucleotide sequence ID" value="XM_003082408.2"/>
</dbReference>
<keyword evidence="5" id="KW-0963">Cytoplasm</keyword>
<evidence type="ECO:0000259" key="7">
    <source>
        <dbReference type="Pfam" id="PF13890"/>
    </source>
</evidence>
<dbReference type="PANTHER" id="PTHR21422">
    <property type="entry name" value="RAB3 GTPASE-ACTIVATING PROTEIN CATALYTIC SUBUNIT"/>
    <property type="match status" value="1"/>
</dbReference>
<evidence type="ECO:0000256" key="4">
    <source>
        <dbReference type="ARBA" id="ARBA00022468"/>
    </source>
</evidence>
<gene>
    <name evidence="8" type="ORF">OT_ostta12g03070</name>
</gene>
<dbReference type="GO" id="GO:0005096">
    <property type="term" value="F:GTPase activator activity"/>
    <property type="evidence" value="ECO:0007669"/>
    <property type="project" value="UniProtKB-KW"/>
</dbReference>
<dbReference type="InParanoid" id="A0A090MB74"/>
<keyword evidence="9" id="KW-1185">Reference proteome</keyword>
<protein>
    <recommendedName>
        <fullName evidence="3">Rab3 GTPase-activating protein catalytic subunit</fullName>
    </recommendedName>
</protein>
<accession>A0A090MB74</accession>
<reference evidence="9" key="1">
    <citation type="journal article" date="2006" name="Proc. Natl. Acad. Sci. U.S.A.">
        <title>Genome analysis of the smallest free-living eukaryote Ostreococcus tauri unveils many unique features.</title>
        <authorList>
            <person name="Derelle E."/>
            <person name="Ferraz C."/>
            <person name="Rombauts S."/>
            <person name="Rouze P."/>
            <person name="Worden A.Z."/>
            <person name="Robbens S."/>
            <person name="Partensky F."/>
            <person name="Degroeve S."/>
            <person name="Echeynie S."/>
            <person name="Cooke R."/>
            <person name="Saeys Y."/>
            <person name="Wuyts J."/>
            <person name="Jabbari K."/>
            <person name="Bowler C."/>
            <person name="Panaud O."/>
            <person name="Piegu B."/>
            <person name="Ball S.G."/>
            <person name="Ral J.-P."/>
            <person name="Bouget F.-Y."/>
            <person name="Piganeau G."/>
            <person name="De Baets B."/>
            <person name="Picard A."/>
            <person name="Delseny M."/>
            <person name="Demaille J."/>
            <person name="Van de Peer Y."/>
            <person name="Moreau H."/>
        </authorList>
    </citation>
    <scope>NUCLEOTIDE SEQUENCE [LARGE SCALE GENOMIC DNA]</scope>
    <source>
        <strain evidence="9">OTTH 0595 / CCAP 157/2 / RCC745</strain>
    </source>
</reference>
<feature type="compositionally biased region" description="Basic and acidic residues" evidence="6">
    <location>
        <begin position="34"/>
        <end position="47"/>
    </location>
</feature>
<dbReference type="AlphaFoldDB" id="A0A090MB74"/>
<dbReference type="GO" id="GO:0005737">
    <property type="term" value="C:cytoplasm"/>
    <property type="evidence" value="ECO:0007669"/>
    <property type="project" value="UniProtKB-SubCell"/>
</dbReference>
<evidence type="ECO:0000256" key="2">
    <source>
        <dbReference type="ARBA" id="ARBA00008856"/>
    </source>
</evidence>
<comment type="similarity">
    <text evidence="2">Belongs to the Rab3-GAP catalytic subunit family.</text>
</comment>
<dbReference type="Pfam" id="PF13890">
    <property type="entry name" value="Rab3-GTPase_cat"/>
    <property type="match status" value="1"/>
</dbReference>
<sequence length="1029" mass="113866">MDDECGRDGRRDDDESFVPCPHARARTRMDDDDDRARAHEDHSATTPHERLCVEAARALVEAFGRDDGSTTRAFTIRAPHEHWRTEAYACEVRCDARAREWPMGAEGEDVRAVGSLLERARAARGTRAGGVEFTHAKRTVDSLDHVSMFDAHCALFVRAVSASGRFADADEATTVRAAFTQAMSALDVGDAIAVVTPRGYDERDFTGDVCDRDHGDAVLETDVTRFTRFSGREEKAARTFSGCVSAFLKQVRDARVDVSTRAIEAETKALEQALVSARLTFTLRREDGRTSTAARTNDDDSEDERETLVGLRRQNAHENIANSDDFGLCIEEWDDECPWARWVNVEDPWLSLELDALWLDEPFDSMCGFSMSDLEVEDAKIWSLRGELTQAARDRGEDEDEFISSGTTTLSELIYARAEDAIFVRATDGAVDTASLAGVDFWRQRDFDVLPLPSDTHSRGIVADIFTTSVSVLSEFEEPLKSAPANSLISRFALHACLCKNARAVANLWNIFVRELRQKYWERGRMAPGIDFDDTLGIDHGACVLHQKLQLINQCIVRRNKRSDTELEKSTFFTEQREKETNADWDLAAGGWSGDEEVETHSIGNVEPKVDGLDPILPDVSPMKPMSHPIDDDLDLNVLLGDDAKIPPSLEQATSGSSSLASKFDEDAYASADEVFVDDNGGEVIDAIAEGISRTLKIRMMQPPHTFMCAPVTQAAPLLTEDMLAEREAALRALGDDEHGRAARQRAQSDSLISDMSAFKAANPRATFEDFVRWYSPKDWVEGASDEQTDEISASVAPRGHLSERMRHDGNVWAELWKQAPRSMARDQKLLFDPIVEGEKALHYLETIPAAALLDHVVRCACAASLGLLFSAETAKDEAARDALRNANDACSSVFAREGTLTLDDYDFPLALIQVAERTVHRAESLRVRAPSAPMTLVDRLLRSASDWERARAKDFLAASSITVKATCETPAERAYVAALLAKSPYCSEYAVAASPTTSDALPGHRLRVVVNPDHTRVSRRIAVAPFRP</sequence>
<feature type="domain" description="Rab3GAP catalytic subunit conserved" evidence="7">
    <location>
        <begin position="690"/>
        <end position="846"/>
    </location>
</feature>
<dbReference type="FunCoup" id="A0A090MB74">
    <property type="interactions" value="1322"/>
</dbReference>
<dbReference type="PANTHER" id="PTHR21422:SF9">
    <property type="entry name" value="RAB3 GTPASE-ACTIVATING PROTEIN CATALYTIC SUBUNIT"/>
    <property type="match status" value="1"/>
</dbReference>
<dbReference type="InterPro" id="IPR026147">
    <property type="entry name" value="Rab3GAP1_conserved"/>
</dbReference>
<evidence type="ECO:0000256" key="5">
    <source>
        <dbReference type="ARBA" id="ARBA00022490"/>
    </source>
</evidence>
<evidence type="ECO:0000256" key="1">
    <source>
        <dbReference type="ARBA" id="ARBA00004496"/>
    </source>
</evidence>
<dbReference type="EMBL" id="CAID01000012">
    <property type="protein sequence ID" value="CEF99987.1"/>
    <property type="molecule type" value="Genomic_DNA"/>
</dbReference>
<proteinExistence type="inferred from homology"/>
<name>A0A090MB74_OSTTA</name>
<dbReference type="GeneID" id="9836079"/>
<feature type="region of interest" description="Disordered" evidence="6">
    <location>
        <begin position="1"/>
        <end position="47"/>
    </location>
</feature>
<evidence type="ECO:0000256" key="6">
    <source>
        <dbReference type="SAM" id="MobiDB-lite"/>
    </source>
</evidence>
<dbReference type="InterPro" id="IPR045700">
    <property type="entry name" value="Rab3GAP1"/>
</dbReference>
<dbReference type="Proteomes" id="UP000009170">
    <property type="component" value="Unassembled WGS sequence"/>
</dbReference>
<dbReference type="OrthoDB" id="568485at2759"/>
<evidence type="ECO:0000313" key="8">
    <source>
        <dbReference type="EMBL" id="CEF99987.1"/>
    </source>
</evidence>
<dbReference type="KEGG" id="ota:OT_ostta12g03070"/>
<evidence type="ECO:0000313" key="9">
    <source>
        <dbReference type="Proteomes" id="UP000009170"/>
    </source>
</evidence>
<comment type="subcellular location">
    <subcellularLocation>
        <location evidence="1">Cytoplasm</location>
    </subcellularLocation>
</comment>
<reference evidence="8 9" key="2">
    <citation type="journal article" date="2014" name="BMC Genomics">
        <title>An improved genome of the model marine alga Ostreococcus tauri unfolds by assessing Illumina de novo assemblies.</title>
        <authorList>
            <person name="Blanc-Mathieu R."/>
            <person name="Verhelst B."/>
            <person name="Derelle E."/>
            <person name="Rombauts S."/>
            <person name="Bouget F.Y."/>
            <person name="Carre I."/>
            <person name="Chateau A."/>
            <person name="Eyre-Walker A."/>
            <person name="Grimsley N."/>
            <person name="Moreau H."/>
            <person name="Piegu B."/>
            <person name="Rivals E."/>
            <person name="Schackwitz W."/>
            <person name="Van de Peer Y."/>
            <person name="Piganeau G."/>
        </authorList>
    </citation>
    <scope>NUCLEOTIDE SEQUENCE [LARGE SCALE GENOMIC DNA]</scope>
    <source>
        <strain evidence="9">OTTH 0595 / CCAP 157/2 / RCC745</strain>
    </source>
</reference>